<accession>A0A2S9PVA8</accession>
<dbReference type="GO" id="GO:0016407">
    <property type="term" value="F:acetyltransferase activity"/>
    <property type="evidence" value="ECO:0007669"/>
    <property type="project" value="InterPro"/>
</dbReference>
<protein>
    <submittedName>
        <fullName evidence="3">Arylamine N-acetyltransferase</fullName>
    </submittedName>
</protein>
<dbReference type="Pfam" id="PF00797">
    <property type="entry name" value="Acetyltransf_2"/>
    <property type="match status" value="1"/>
</dbReference>
<dbReference type="RefSeq" id="WP_105869461.1">
    <property type="nucleotide sequence ID" value="NZ_PVLV01000212.1"/>
</dbReference>
<dbReference type="OrthoDB" id="7181050at2"/>
<evidence type="ECO:0000313" key="3">
    <source>
        <dbReference type="EMBL" id="PRH78366.1"/>
    </source>
</evidence>
<dbReference type="InterPro" id="IPR001447">
    <property type="entry name" value="Arylamine_N-AcTrfase"/>
</dbReference>
<sequence length="280" mass="30823">MTDQHDTADSDLDAYLARIGWDGPRRPDLETLRGVHLAHQRAIPFENLDAFQRIAPSLDPADLTAKLVHGRRGGYCFEQNLLFARALRSLGFEVATLGARVTVGTDIVESRPRTHMLLHVLVPGDPRPYIADVGFGSVTGLAGPVPLLAGPEFEDAGRRHRLVHLPHAGPLELWGLQAGTESGWATQYAFTLDPFEHADAEVSNWYVATHPRSPFTHRPYAQRTTPDGHLALDARRLVETHADGTVTERDLADAAEIRRVLDDRFGITAPDGLDLLPAKH</sequence>
<comment type="similarity">
    <text evidence="1 2">Belongs to the arylamine N-acetyltransferase family.</text>
</comment>
<keyword evidence="4" id="KW-1185">Reference proteome</keyword>
<dbReference type="PANTHER" id="PTHR11786">
    <property type="entry name" value="N-HYDROXYARYLAMINE O-ACETYLTRANSFERASE"/>
    <property type="match status" value="1"/>
</dbReference>
<dbReference type="SUPFAM" id="SSF54001">
    <property type="entry name" value="Cysteine proteinases"/>
    <property type="match status" value="1"/>
</dbReference>
<dbReference type="EMBL" id="PVLV01000212">
    <property type="protein sequence ID" value="PRH78366.1"/>
    <property type="molecule type" value="Genomic_DNA"/>
</dbReference>
<comment type="caution">
    <text evidence="3">The sequence shown here is derived from an EMBL/GenBank/DDBJ whole genome shotgun (WGS) entry which is preliminary data.</text>
</comment>
<evidence type="ECO:0000313" key="4">
    <source>
        <dbReference type="Proteomes" id="UP000239322"/>
    </source>
</evidence>
<dbReference type="PANTHER" id="PTHR11786:SF0">
    <property type="entry name" value="ARYLAMINE N-ACETYLTRANSFERASE 4-RELATED"/>
    <property type="match status" value="1"/>
</dbReference>
<organism evidence="3 4">
    <name type="scientific">Streptomyces solincola</name>
    <dbReference type="NCBI Taxonomy" id="2100817"/>
    <lineage>
        <taxon>Bacteria</taxon>
        <taxon>Bacillati</taxon>
        <taxon>Actinomycetota</taxon>
        <taxon>Actinomycetes</taxon>
        <taxon>Kitasatosporales</taxon>
        <taxon>Streptomycetaceae</taxon>
        <taxon>Streptomyces</taxon>
    </lineage>
</organism>
<gene>
    <name evidence="3" type="ORF">C6N75_15300</name>
</gene>
<proteinExistence type="inferred from homology"/>
<dbReference type="InterPro" id="IPR038765">
    <property type="entry name" value="Papain-like_cys_pep_sf"/>
</dbReference>
<dbReference type="Proteomes" id="UP000239322">
    <property type="component" value="Unassembled WGS sequence"/>
</dbReference>
<name>A0A2S9PVA8_9ACTN</name>
<dbReference type="Gene3D" id="2.40.128.150">
    <property type="entry name" value="Cysteine proteinases"/>
    <property type="match status" value="1"/>
</dbReference>
<evidence type="ECO:0000256" key="2">
    <source>
        <dbReference type="RuleBase" id="RU003452"/>
    </source>
</evidence>
<dbReference type="Gene3D" id="3.30.2140.10">
    <property type="entry name" value="Arylamine N-acetyltransferase"/>
    <property type="match status" value="1"/>
</dbReference>
<dbReference type="PRINTS" id="PR01543">
    <property type="entry name" value="ANATRNSFRASE"/>
</dbReference>
<keyword evidence="3" id="KW-0808">Transferase</keyword>
<dbReference type="AlphaFoldDB" id="A0A2S9PVA8"/>
<evidence type="ECO:0000256" key="1">
    <source>
        <dbReference type="ARBA" id="ARBA00006547"/>
    </source>
</evidence>
<reference evidence="3 4" key="1">
    <citation type="submission" date="2018-03" db="EMBL/GenBank/DDBJ databases">
        <title>Novel Streptomyces sp. from soil.</title>
        <authorList>
            <person name="Tan G.Y.A."/>
            <person name="Lee Z.Y."/>
        </authorList>
    </citation>
    <scope>NUCLEOTIDE SEQUENCE [LARGE SCALE GENOMIC DNA]</scope>
    <source>
        <strain evidence="3 4">ST5x</strain>
    </source>
</reference>